<dbReference type="Gene3D" id="3.40.50.300">
    <property type="entry name" value="P-loop containing nucleotide triphosphate hydrolases"/>
    <property type="match status" value="2"/>
</dbReference>
<dbReference type="Pfam" id="PF13087">
    <property type="entry name" value="AAA_12"/>
    <property type="match status" value="1"/>
</dbReference>
<dbReference type="InterPro" id="IPR013087">
    <property type="entry name" value="Znf_C2H2_type"/>
</dbReference>
<keyword evidence="9" id="KW-0943">RNA-mediated gene silencing</keyword>
<proteinExistence type="inferred from homology"/>
<evidence type="ECO:0000256" key="5">
    <source>
        <dbReference type="ARBA" id="ARBA00022741"/>
    </source>
</evidence>
<evidence type="ECO:0000256" key="2">
    <source>
        <dbReference type="ARBA" id="ARBA00005601"/>
    </source>
</evidence>
<evidence type="ECO:0000313" key="14">
    <source>
        <dbReference type="Proteomes" id="UP001164746"/>
    </source>
</evidence>
<dbReference type="Pfam" id="PF21635">
    <property type="entry name" value="Mov-10_helical"/>
    <property type="match status" value="1"/>
</dbReference>
<dbReference type="CDD" id="cd18038">
    <property type="entry name" value="DEXXQc_Helz-like"/>
    <property type="match status" value="1"/>
</dbReference>
<evidence type="ECO:0000256" key="10">
    <source>
        <dbReference type="ARBA" id="ARBA00047984"/>
    </source>
</evidence>
<dbReference type="PROSITE" id="PS00028">
    <property type="entry name" value="ZINC_FINGER_C2H2_1"/>
    <property type="match status" value="1"/>
</dbReference>
<evidence type="ECO:0000256" key="1">
    <source>
        <dbReference type="ARBA" id="ARBA00004496"/>
    </source>
</evidence>
<dbReference type="InterPro" id="IPR041677">
    <property type="entry name" value="DNA2/NAM7_AAA_11"/>
</dbReference>
<dbReference type="InterPro" id="IPR041679">
    <property type="entry name" value="DNA2/NAM7-like_C"/>
</dbReference>
<dbReference type="Pfam" id="PF21634">
    <property type="entry name" value="MOV-10_beta-barrel"/>
    <property type="match status" value="1"/>
</dbReference>
<dbReference type="Proteomes" id="UP001164746">
    <property type="component" value="Chromosome 5"/>
</dbReference>
<dbReference type="SUPFAM" id="SSF52540">
    <property type="entry name" value="P-loop containing nucleoside triphosphate hydrolases"/>
    <property type="match status" value="1"/>
</dbReference>
<evidence type="ECO:0000256" key="7">
    <source>
        <dbReference type="ARBA" id="ARBA00022806"/>
    </source>
</evidence>
<evidence type="ECO:0000256" key="4">
    <source>
        <dbReference type="ARBA" id="ARBA00022490"/>
    </source>
</evidence>
<keyword evidence="4" id="KW-0963">Cytoplasm</keyword>
<feature type="region of interest" description="Disordered" evidence="11">
    <location>
        <begin position="21"/>
        <end position="50"/>
    </location>
</feature>
<dbReference type="InterPro" id="IPR049079">
    <property type="entry name" value="Mov-10_helical"/>
</dbReference>
<reference evidence="13" key="1">
    <citation type="submission" date="2022-11" db="EMBL/GenBank/DDBJ databases">
        <title>Centuries of genome instability and evolution in soft-shell clam transmissible cancer (bioRxiv).</title>
        <authorList>
            <person name="Hart S.F.M."/>
            <person name="Yonemitsu M.A."/>
            <person name="Giersch R.M."/>
            <person name="Beal B.F."/>
            <person name="Arriagada G."/>
            <person name="Davis B.W."/>
            <person name="Ostrander E.A."/>
            <person name="Goff S.P."/>
            <person name="Metzger M.J."/>
        </authorList>
    </citation>
    <scope>NUCLEOTIDE SEQUENCE</scope>
    <source>
        <strain evidence="13">MELC-2E11</strain>
        <tissue evidence="13">Siphon/mantle</tissue>
    </source>
</reference>
<organism evidence="13 14">
    <name type="scientific">Mya arenaria</name>
    <name type="common">Soft-shell clam</name>
    <dbReference type="NCBI Taxonomy" id="6604"/>
    <lineage>
        <taxon>Eukaryota</taxon>
        <taxon>Metazoa</taxon>
        <taxon>Spiralia</taxon>
        <taxon>Lophotrochozoa</taxon>
        <taxon>Mollusca</taxon>
        <taxon>Bivalvia</taxon>
        <taxon>Autobranchia</taxon>
        <taxon>Heteroconchia</taxon>
        <taxon>Euheterodonta</taxon>
        <taxon>Imparidentia</taxon>
        <taxon>Neoheterodontei</taxon>
        <taxon>Myida</taxon>
        <taxon>Myoidea</taxon>
        <taxon>Myidae</taxon>
        <taxon>Mya</taxon>
    </lineage>
</organism>
<dbReference type="InterPro" id="IPR047187">
    <property type="entry name" value="SF1_C_Upf1"/>
</dbReference>
<keyword evidence="6" id="KW-0378">Hydrolase</keyword>
<keyword evidence="5" id="KW-0547">Nucleotide-binding</keyword>
<dbReference type="CDD" id="cd18808">
    <property type="entry name" value="SF1_C_Upf1"/>
    <property type="match status" value="1"/>
</dbReference>
<evidence type="ECO:0000256" key="3">
    <source>
        <dbReference type="ARBA" id="ARBA00012552"/>
    </source>
</evidence>
<keyword evidence="8" id="KW-0067">ATP-binding</keyword>
<accession>A0ABY7E8C8</accession>
<dbReference type="PANTHER" id="PTHR45418">
    <property type="entry name" value="CANCER/TESTIS ANTIGEN 55"/>
    <property type="match status" value="1"/>
</dbReference>
<keyword evidence="14" id="KW-1185">Reference proteome</keyword>
<name>A0ABY7E8C8_MYAAR</name>
<dbReference type="InterPro" id="IPR049080">
    <property type="entry name" value="MOV-10-like_beta-barrel"/>
</dbReference>
<evidence type="ECO:0000313" key="13">
    <source>
        <dbReference type="EMBL" id="WAR05018.1"/>
    </source>
</evidence>
<comment type="similarity">
    <text evidence="2">Belongs to the DNA2/NAM7 helicase family. SDE3 subfamily.</text>
</comment>
<dbReference type="Pfam" id="PF13086">
    <property type="entry name" value="AAA_11"/>
    <property type="match status" value="2"/>
</dbReference>
<evidence type="ECO:0000256" key="6">
    <source>
        <dbReference type="ARBA" id="ARBA00022801"/>
    </source>
</evidence>
<evidence type="ECO:0000256" key="9">
    <source>
        <dbReference type="ARBA" id="ARBA00023158"/>
    </source>
</evidence>
<evidence type="ECO:0000256" key="11">
    <source>
        <dbReference type="SAM" id="MobiDB-lite"/>
    </source>
</evidence>
<dbReference type="EMBL" id="CP111016">
    <property type="protein sequence ID" value="WAR05018.1"/>
    <property type="molecule type" value="Genomic_DNA"/>
</dbReference>
<dbReference type="PANTHER" id="PTHR45418:SF1">
    <property type="entry name" value="CANCER_TESTIS ANTIGEN 55"/>
    <property type="match status" value="1"/>
</dbReference>
<sequence length="996" mass="114795">MSRKPSYRNIQRESEAFVKFLKNEENKNNADNKDEADKHETEHEDKTYHTDMYKRDEMRTMYDYKFVQKGNERVAFRHVIKYLKDVKLVHELGDYFSFAKDIQVVYEKLRTSDEYVKILQKWRTQSTENPYFCQNCGIDCQTEINFEQHTMGNRHRIHKLQAAIFNKSDELFNIPKGVVLYSNPTVVDGGKMQVQCRPGERLSMTITMENICTDGSVIVFTRHLLLWDTGMFELRDLRKGGPVYRNCNIYPKGAVSRHNRHMYEMAINCSAPSDYGEHFVPLALYFKKKTSAGKPIEEDGWKQDFVLRLLSLHVLGDLHEELKPRAPFAYPKRIPDKNIKEWIPGEKIKVLKKNALTSGTKLPPARIPNKIRRYVQKEGGAAQSRQVETTQRSELRSMLDCSLSIKTYTERMKILLWVEEIQMEIDIKNYDLVPGLAERRPSVMNCDAIDIFIHGELTVCYTGIVHKVEETTVHLGVNRRPWYDKKLNEEQKVAVSNIVKGTSRPAPYMIFGPPGTGKTVTVTEAIRQIYHSSQTSRILVCCPENTAADIVMLKLISKSLSGTVQLKDIYRLCAVYRPFASIPSAIKDSKMYNFDDTEGEFFYPSRPELEKYRILIVTLSTSGRLVSASFEKNFFTHIFIDEGAHAIEPECIVPITGLMDATKKDTCPQLVISGDPKQLGPVLRSRFSLEYGLDLSIMERLMRDFEQYKRRDDKAYNVRYITKLVRNYRSHDDIISIPRQLFYDNELIACGDEMIRNAMLGWDGLPNKKFPILFHSVFGKDEREEDSPSFFNRDEIAQVDKYLNKLLKEKKKGLQIKQSDIGIISPYRKQVQKLREMIHLKKYNVKKGDITVKKGDITVGSVEEFQGQEFKVIIISTVRSNKSLAYRDIDLQFNLGFLRNPKRFNVAITRARALLIVVGNPITLEQDSHWKRFIDFCDRNGGFCGSRGQFAKSKGGKGGNVKTETSKSAEEIKGEMDEIGASYVALTEDPEWPARN</sequence>
<keyword evidence="7" id="KW-0347">Helicase</keyword>
<gene>
    <name evidence="13" type="ORF">MAR_020387</name>
</gene>
<dbReference type="EC" id="3.6.4.13" evidence="3"/>
<comment type="subcellular location">
    <subcellularLocation>
        <location evidence="1">Cytoplasm</location>
    </subcellularLocation>
</comment>
<evidence type="ECO:0000259" key="12">
    <source>
        <dbReference type="PROSITE" id="PS00028"/>
    </source>
</evidence>
<protein>
    <recommendedName>
        <fullName evidence="3">RNA helicase</fullName>
        <ecNumber evidence="3">3.6.4.13</ecNumber>
    </recommendedName>
</protein>
<evidence type="ECO:0000256" key="8">
    <source>
        <dbReference type="ARBA" id="ARBA00022840"/>
    </source>
</evidence>
<dbReference type="InterPro" id="IPR026122">
    <property type="entry name" value="MOV-10/SDE3_DEXXQ/H-box"/>
</dbReference>
<comment type="catalytic activity">
    <reaction evidence="10">
        <text>ATP + H2O = ADP + phosphate + H(+)</text>
        <dbReference type="Rhea" id="RHEA:13065"/>
        <dbReference type="ChEBI" id="CHEBI:15377"/>
        <dbReference type="ChEBI" id="CHEBI:15378"/>
        <dbReference type="ChEBI" id="CHEBI:30616"/>
        <dbReference type="ChEBI" id="CHEBI:43474"/>
        <dbReference type="ChEBI" id="CHEBI:456216"/>
        <dbReference type="EC" id="3.6.4.13"/>
    </reaction>
</comment>
<dbReference type="InterPro" id="IPR027417">
    <property type="entry name" value="P-loop_NTPase"/>
</dbReference>
<feature type="domain" description="C2H2-type" evidence="12">
    <location>
        <begin position="133"/>
        <end position="155"/>
    </location>
</feature>